<protein>
    <recommendedName>
        <fullName evidence="2">Repressor of RNA polymerase III transcription MAF1</fullName>
    </recommendedName>
</protein>
<dbReference type="PANTHER" id="PTHR22504">
    <property type="entry name" value="REPRESSOR OF RNA POLYMERASE III TRANSCRIPTION MAF1"/>
    <property type="match status" value="1"/>
</dbReference>
<gene>
    <name evidence="3" type="primary">Maf1</name>
</gene>
<dbReference type="EMBL" id="LR787732">
    <property type="protein sequence ID" value="CAB3263594.1"/>
    <property type="molecule type" value="mRNA"/>
</dbReference>
<evidence type="ECO:0000256" key="1">
    <source>
        <dbReference type="ARBA" id="ARBA00006231"/>
    </source>
</evidence>
<comment type="similarity">
    <text evidence="1 2">Belongs to the MAF1 family.</text>
</comment>
<dbReference type="FunFam" id="3.40.1000.50:FF:000003">
    <property type="entry name" value="Repressor of RNA polymerase III transcription MAF1"/>
    <property type="match status" value="1"/>
</dbReference>
<keyword evidence="2" id="KW-0804">Transcription</keyword>
<dbReference type="PANTHER" id="PTHR22504:SF0">
    <property type="entry name" value="REPRESSOR OF RNA POLYMERASE III TRANSCRIPTION MAF1 HOMOLOG"/>
    <property type="match status" value="1"/>
</dbReference>
<evidence type="ECO:0000256" key="2">
    <source>
        <dbReference type="PIRNR" id="PIRNR037240"/>
    </source>
</evidence>
<dbReference type="GO" id="GO:0000994">
    <property type="term" value="F:RNA polymerase III core binding"/>
    <property type="evidence" value="ECO:0007669"/>
    <property type="project" value="TreeGrafter"/>
</dbReference>
<proteinExistence type="evidence at transcript level"/>
<keyword evidence="2" id="KW-0678">Repressor</keyword>
<dbReference type="PIRSF" id="PIRSF037240">
    <property type="entry name" value="RNA_polIII_Trep_MAF1"/>
    <property type="match status" value="1"/>
</dbReference>
<accession>A0A6F9DJE7</accession>
<comment type="function">
    <text evidence="2">Element of the TORC1 signaling pathway that acts as a mediator of diverse signals and that represses RNA polymerase III transcription. Inhibits the de novo assembly of TFIIIB onto DNA.</text>
</comment>
<dbReference type="GO" id="GO:0005634">
    <property type="term" value="C:nucleus"/>
    <property type="evidence" value="ECO:0007669"/>
    <property type="project" value="UniProtKB-SubCell"/>
</dbReference>
<comment type="subcellular location">
    <subcellularLocation>
        <location evidence="2">Nucleus</location>
    </subcellularLocation>
</comment>
<dbReference type="InterPro" id="IPR015257">
    <property type="entry name" value="Maf1"/>
</dbReference>
<name>A0A6F9DJE7_9ASCI</name>
<dbReference type="Gene3D" id="3.40.1000.50">
    <property type="entry name" value="Repressor of RNA polymerase III transcription Maf1"/>
    <property type="match status" value="1"/>
</dbReference>
<reference evidence="3" key="1">
    <citation type="submission" date="2020-04" db="EMBL/GenBank/DDBJ databases">
        <authorList>
            <person name="Neveu A P."/>
        </authorList>
    </citation>
    <scope>NUCLEOTIDE SEQUENCE</scope>
    <source>
        <tissue evidence="3">Whole embryo</tissue>
    </source>
</reference>
<organism evidence="3">
    <name type="scientific">Phallusia mammillata</name>
    <dbReference type="NCBI Taxonomy" id="59560"/>
    <lineage>
        <taxon>Eukaryota</taxon>
        <taxon>Metazoa</taxon>
        <taxon>Chordata</taxon>
        <taxon>Tunicata</taxon>
        <taxon>Ascidiacea</taxon>
        <taxon>Phlebobranchia</taxon>
        <taxon>Ascidiidae</taxon>
        <taxon>Phallusia</taxon>
    </lineage>
</organism>
<keyword evidence="2" id="KW-0539">Nucleus</keyword>
<dbReference type="Pfam" id="PF09174">
    <property type="entry name" value="Maf1"/>
    <property type="match status" value="1"/>
</dbReference>
<dbReference type="GO" id="GO:0016480">
    <property type="term" value="P:negative regulation of transcription by RNA polymerase III"/>
    <property type="evidence" value="ECO:0007669"/>
    <property type="project" value="UniProtKB-UniRule"/>
</dbReference>
<evidence type="ECO:0000313" key="3">
    <source>
        <dbReference type="EMBL" id="CAB3263594.1"/>
    </source>
</evidence>
<dbReference type="InterPro" id="IPR038564">
    <property type="entry name" value="Maf1_sf"/>
</dbReference>
<sequence length="247" mass="27898">MKFLENSKLEALNSALTFDNGECQVVGRVESYSCKMAGEDKRLFKALSNDGQINDLAVLSPPQTMLSVSPGTVLSRSYSSADEMESPLGSTCSRKTLYYLISTLNASFRPDYDFSNAKSDEFSREPSVEYARTFINSTLGAVLGERYNRLSSMLWSTMDEEINFADCDVYSYNPDLDSDPYGDDGCLWSFNFFLYNRKMKRIIFFTCKAESLSLSPFREDDSGFLGTEMDDVEFESDMVHSYPVMVP</sequence>
<keyword evidence="2" id="KW-0805">Transcription regulation</keyword>
<dbReference type="AlphaFoldDB" id="A0A6F9DJE7"/>